<dbReference type="EMBL" id="CP001016">
    <property type="protein sequence ID" value="ACB94696.1"/>
    <property type="molecule type" value="Genomic_DNA"/>
</dbReference>
<dbReference type="Gene3D" id="3.40.630.30">
    <property type="match status" value="1"/>
</dbReference>
<gene>
    <name evidence="4" type="ordered locus">Bind_1053</name>
</gene>
<dbReference type="PANTHER" id="PTHR43420">
    <property type="entry name" value="ACETYLTRANSFERASE"/>
    <property type="match status" value="1"/>
</dbReference>
<dbReference type="Pfam" id="PF00583">
    <property type="entry name" value="Acetyltransf_1"/>
    <property type="match status" value="1"/>
</dbReference>
<feature type="domain" description="N-acetyltransferase" evidence="3">
    <location>
        <begin position="6"/>
        <end position="159"/>
    </location>
</feature>
<dbReference type="STRING" id="395963.Bind_1053"/>
<dbReference type="KEGG" id="bid:Bind_1053"/>
<protein>
    <submittedName>
        <fullName evidence="4">GCN5-related N-acetyltransferase</fullName>
    </submittedName>
</protein>
<proteinExistence type="predicted"/>
<reference evidence="4 5" key="2">
    <citation type="journal article" date="2010" name="J. Bacteriol.">
        <title>Complete genome sequence of Beijerinckia indica subsp. indica.</title>
        <authorList>
            <person name="Tamas I."/>
            <person name="Dedysh S.N."/>
            <person name="Liesack W."/>
            <person name="Stott M.B."/>
            <person name="Alam M."/>
            <person name="Murrell J.C."/>
            <person name="Dunfield P.F."/>
        </authorList>
    </citation>
    <scope>NUCLEOTIDE SEQUENCE [LARGE SCALE GENOMIC DNA]</scope>
    <source>
        <strain evidence="5">ATCC 9039 / DSM 1715 / NCIMB 8712</strain>
    </source>
</reference>
<evidence type="ECO:0000256" key="2">
    <source>
        <dbReference type="ARBA" id="ARBA00023315"/>
    </source>
</evidence>
<organism evidence="4 5">
    <name type="scientific">Beijerinckia indica subsp. indica (strain ATCC 9039 / DSM 1715 / NCIMB 8712)</name>
    <dbReference type="NCBI Taxonomy" id="395963"/>
    <lineage>
        <taxon>Bacteria</taxon>
        <taxon>Pseudomonadati</taxon>
        <taxon>Pseudomonadota</taxon>
        <taxon>Alphaproteobacteria</taxon>
        <taxon>Hyphomicrobiales</taxon>
        <taxon>Beijerinckiaceae</taxon>
        <taxon>Beijerinckia</taxon>
    </lineage>
</organism>
<dbReference type="PANTHER" id="PTHR43420:SF44">
    <property type="entry name" value="ACETYLTRANSFERASE YPEA"/>
    <property type="match status" value="1"/>
</dbReference>
<evidence type="ECO:0000313" key="4">
    <source>
        <dbReference type="EMBL" id="ACB94696.1"/>
    </source>
</evidence>
<dbReference type="InterPro" id="IPR050680">
    <property type="entry name" value="YpeA/RimI_acetyltransf"/>
</dbReference>
<keyword evidence="2" id="KW-0012">Acyltransferase</keyword>
<dbReference type="CDD" id="cd04301">
    <property type="entry name" value="NAT_SF"/>
    <property type="match status" value="1"/>
</dbReference>
<dbReference type="OrthoDB" id="9804026at2"/>
<dbReference type="RefSeq" id="WP_012384053.1">
    <property type="nucleotide sequence ID" value="NC_010581.1"/>
</dbReference>
<sequence>MLINPGEIRRLDATAALACAAIHETGFLHPWPETEFSSLLQSPQVYAEGIFLAGEAQEPIALAGFALSRLAFDEAEILTIAVAPALRGRGLGHAVLSAHLADLAAAGAAMLFLEVDVENKPARALYARQGFRQVGERKAYYRKADGSFSTALILRKDFSEPVA</sequence>
<reference evidence="5" key="1">
    <citation type="submission" date="2008-03" db="EMBL/GenBank/DDBJ databases">
        <title>Complete sequence of chromosome of Beijerinckia indica subsp. indica ATCC 9039.</title>
        <authorList>
            <consortium name="US DOE Joint Genome Institute"/>
            <person name="Copeland A."/>
            <person name="Lucas S."/>
            <person name="Lapidus A."/>
            <person name="Glavina del Rio T."/>
            <person name="Dalin E."/>
            <person name="Tice H."/>
            <person name="Bruce D."/>
            <person name="Goodwin L."/>
            <person name="Pitluck S."/>
            <person name="LaButti K."/>
            <person name="Schmutz J."/>
            <person name="Larimer F."/>
            <person name="Land M."/>
            <person name="Hauser L."/>
            <person name="Kyrpides N."/>
            <person name="Mikhailova N."/>
            <person name="Dunfield P.F."/>
            <person name="Dedysh S.N."/>
            <person name="Liesack W."/>
            <person name="Saw J.H."/>
            <person name="Alam M."/>
            <person name="Chen Y."/>
            <person name="Murrell J.C."/>
            <person name="Richardson P."/>
        </authorList>
    </citation>
    <scope>NUCLEOTIDE SEQUENCE [LARGE SCALE GENOMIC DNA]</scope>
    <source>
        <strain evidence="5">ATCC 9039 / DSM 1715 / NCIMB 8712</strain>
    </source>
</reference>
<accession>B2IIK3</accession>
<name>B2IIK3_BEII9</name>
<dbReference type="eggNOG" id="COG0456">
    <property type="taxonomic scope" value="Bacteria"/>
</dbReference>
<dbReference type="HOGENOM" id="CLU_013985_23_2_5"/>
<keyword evidence="1 4" id="KW-0808">Transferase</keyword>
<dbReference type="InterPro" id="IPR016181">
    <property type="entry name" value="Acyl_CoA_acyltransferase"/>
</dbReference>
<dbReference type="InterPro" id="IPR000182">
    <property type="entry name" value="GNAT_dom"/>
</dbReference>
<keyword evidence="5" id="KW-1185">Reference proteome</keyword>
<evidence type="ECO:0000256" key="1">
    <source>
        <dbReference type="ARBA" id="ARBA00022679"/>
    </source>
</evidence>
<evidence type="ECO:0000259" key="3">
    <source>
        <dbReference type="PROSITE" id="PS51186"/>
    </source>
</evidence>
<dbReference type="Proteomes" id="UP000001695">
    <property type="component" value="Chromosome"/>
</dbReference>
<dbReference type="GO" id="GO:0016747">
    <property type="term" value="F:acyltransferase activity, transferring groups other than amino-acyl groups"/>
    <property type="evidence" value="ECO:0007669"/>
    <property type="project" value="InterPro"/>
</dbReference>
<dbReference type="AlphaFoldDB" id="B2IIK3"/>
<dbReference type="PROSITE" id="PS51186">
    <property type="entry name" value="GNAT"/>
    <property type="match status" value="1"/>
</dbReference>
<dbReference type="SUPFAM" id="SSF55729">
    <property type="entry name" value="Acyl-CoA N-acyltransferases (Nat)"/>
    <property type="match status" value="1"/>
</dbReference>
<evidence type="ECO:0000313" key="5">
    <source>
        <dbReference type="Proteomes" id="UP000001695"/>
    </source>
</evidence>